<evidence type="ECO:0000256" key="2">
    <source>
        <dbReference type="ARBA" id="ARBA00022553"/>
    </source>
</evidence>
<keyword evidence="8" id="KW-1185">Reference proteome</keyword>
<feature type="domain" description="FMN-binding" evidence="6">
    <location>
        <begin position="105"/>
        <end position="193"/>
    </location>
</feature>
<dbReference type="PANTHER" id="PTHR36118:SF1">
    <property type="entry name" value="ION-TRANSLOCATING OXIDOREDUCTASE COMPLEX SUBUNIT G"/>
    <property type="match status" value="1"/>
</dbReference>
<dbReference type="EMBL" id="CP019646">
    <property type="protein sequence ID" value="AQQ70584.1"/>
    <property type="molecule type" value="Genomic_DNA"/>
</dbReference>
<dbReference type="KEGG" id="pbas:SMSP2_00937"/>
<dbReference type="InterPro" id="IPR010209">
    <property type="entry name" value="Ion_transpt_RnfG/RsxG"/>
</dbReference>
<proteinExistence type="predicted"/>
<evidence type="ECO:0000313" key="7">
    <source>
        <dbReference type="EMBL" id="AQQ70584.1"/>
    </source>
</evidence>
<dbReference type="GO" id="GO:0009055">
    <property type="term" value="F:electron transfer activity"/>
    <property type="evidence" value="ECO:0007669"/>
    <property type="project" value="InterPro"/>
</dbReference>
<reference evidence="8" key="1">
    <citation type="submission" date="2017-02" db="EMBL/GenBank/DDBJ databases">
        <title>Comparative genomics and description of representatives of a novel lineage of planctomycetes thriving in anoxic sediments.</title>
        <authorList>
            <person name="Spring S."/>
            <person name="Bunk B."/>
            <person name="Sproer C."/>
        </authorList>
    </citation>
    <scope>NUCLEOTIDE SEQUENCE [LARGE SCALE GENOMIC DNA]</scope>
    <source>
        <strain evidence="8">SM-Chi-D1</strain>
    </source>
</reference>
<evidence type="ECO:0000259" key="6">
    <source>
        <dbReference type="SMART" id="SM00900"/>
    </source>
</evidence>
<protein>
    <submittedName>
        <fullName evidence="7">Nitrogen fixation protein RnfG</fullName>
    </submittedName>
</protein>
<dbReference type="STRING" id="1851148.SMSP2_00937"/>
<name>A0A1Q2MD58_9BACT</name>
<keyword evidence="2" id="KW-0597">Phosphoprotein</keyword>
<keyword evidence="3" id="KW-0285">Flavoprotein</keyword>
<evidence type="ECO:0000256" key="5">
    <source>
        <dbReference type="ARBA" id="ARBA00022982"/>
    </source>
</evidence>
<dbReference type="GO" id="GO:0010181">
    <property type="term" value="F:FMN binding"/>
    <property type="evidence" value="ECO:0007669"/>
    <property type="project" value="InterPro"/>
</dbReference>
<keyword evidence="1" id="KW-0813">Transport</keyword>
<dbReference type="GO" id="GO:0005886">
    <property type="term" value="C:plasma membrane"/>
    <property type="evidence" value="ECO:0007669"/>
    <property type="project" value="InterPro"/>
</dbReference>
<dbReference type="Proteomes" id="UP000188181">
    <property type="component" value="Chromosome"/>
</dbReference>
<organism evidence="7 8">
    <name type="scientific">Limihaloglobus sulfuriphilus</name>
    <dbReference type="NCBI Taxonomy" id="1851148"/>
    <lineage>
        <taxon>Bacteria</taxon>
        <taxon>Pseudomonadati</taxon>
        <taxon>Planctomycetota</taxon>
        <taxon>Phycisphaerae</taxon>
        <taxon>Sedimentisphaerales</taxon>
        <taxon>Sedimentisphaeraceae</taxon>
        <taxon>Limihaloglobus</taxon>
    </lineage>
</organism>
<evidence type="ECO:0000256" key="1">
    <source>
        <dbReference type="ARBA" id="ARBA00022448"/>
    </source>
</evidence>
<dbReference type="OrthoDB" id="9794010at2"/>
<dbReference type="Pfam" id="PF04205">
    <property type="entry name" value="FMN_bind"/>
    <property type="match status" value="1"/>
</dbReference>
<sequence>MQNKKINPVMLFIKESWLLIVCSFVFGLLLAAINAAWQPRIEQNKIGNISDALKTVIPQAKNFERIWSDEQITLDESGKAQKVELFKATASGKTVGWAYTSVGPGYADKIELMIAVDANFEKILAYKVLFSNETSGFGDKIKNDYYKDQFKGAPADELELLKLGDETVIDDKIIAISGATISSEAVVSIFNTYNTTIKAVMKEKGLLK</sequence>
<dbReference type="AlphaFoldDB" id="A0A1Q2MD58"/>
<evidence type="ECO:0000256" key="3">
    <source>
        <dbReference type="ARBA" id="ARBA00022630"/>
    </source>
</evidence>
<dbReference type="SMART" id="SM00900">
    <property type="entry name" value="FMN_bind"/>
    <property type="match status" value="1"/>
</dbReference>
<evidence type="ECO:0000313" key="8">
    <source>
        <dbReference type="Proteomes" id="UP000188181"/>
    </source>
</evidence>
<gene>
    <name evidence="7" type="primary">rnfG</name>
    <name evidence="7" type="ORF">SMSP2_00937</name>
</gene>
<dbReference type="GO" id="GO:0022900">
    <property type="term" value="P:electron transport chain"/>
    <property type="evidence" value="ECO:0007669"/>
    <property type="project" value="InterPro"/>
</dbReference>
<accession>A0A1Q2MD58</accession>
<dbReference type="InterPro" id="IPR007329">
    <property type="entry name" value="FMN-bd"/>
</dbReference>
<dbReference type="PANTHER" id="PTHR36118">
    <property type="entry name" value="ION-TRANSLOCATING OXIDOREDUCTASE COMPLEX SUBUNIT G"/>
    <property type="match status" value="1"/>
</dbReference>
<evidence type="ECO:0000256" key="4">
    <source>
        <dbReference type="ARBA" id="ARBA00022643"/>
    </source>
</evidence>
<dbReference type="PIRSF" id="PIRSF006091">
    <property type="entry name" value="E_trnsport_RnfG"/>
    <property type="match status" value="1"/>
</dbReference>
<dbReference type="RefSeq" id="WP_146682838.1">
    <property type="nucleotide sequence ID" value="NZ_CP019646.1"/>
</dbReference>
<keyword evidence="5" id="KW-0249">Electron transport</keyword>
<keyword evidence="4" id="KW-0288">FMN</keyword>